<dbReference type="AlphaFoldDB" id="A0A151MNU3"/>
<organism evidence="1 2">
    <name type="scientific">Alligator mississippiensis</name>
    <name type="common">American alligator</name>
    <dbReference type="NCBI Taxonomy" id="8496"/>
    <lineage>
        <taxon>Eukaryota</taxon>
        <taxon>Metazoa</taxon>
        <taxon>Chordata</taxon>
        <taxon>Craniata</taxon>
        <taxon>Vertebrata</taxon>
        <taxon>Euteleostomi</taxon>
        <taxon>Archelosauria</taxon>
        <taxon>Archosauria</taxon>
        <taxon>Crocodylia</taxon>
        <taxon>Alligatoridae</taxon>
        <taxon>Alligatorinae</taxon>
        <taxon>Alligator</taxon>
    </lineage>
</organism>
<name>A0A151MNU3_ALLMI</name>
<accession>A0A151MNU3</accession>
<sequence>MQFIVPKEDIQLRNCRDHDCEGGRTLRRCRRIFLGCFINLWMWHAKQNLQTEREIRASSHSLGYCRKTLGRGKRTRHPRRCTIKHETTTTGKLYGSHEDYF</sequence>
<comment type="caution">
    <text evidence="1">The sequence shown here is derived from an EMBL/GenBank/DDBJ whole genome shotgun (WGS) entry which is preliminary data.</text>
</comment>
<gene>
    <name evidence="1" type="ORF">Y1Q_0002012</name>
</gene>
<proteinExistence type="predicted"/>
<evidence type="ECO:0000313" key="2">
    <source>
        <dbReference type="Proteomes" id="UP000050525"/>
    </source>
</evidence>
<evidence type="ECO:0000313" key="1">
    <source>
        <dbReference type="EMBL" id="KYO26205.1"/>
    </source>
</evidence>
<keyword evidence="2" id="KW-1185">Reference proteome</keyword>
<dbReference type="EMBL" id="AKHW03005656">
    <property type="protein sequence ID" value="KYO26205.1"/>
    <property type="molecule type" value="Genomic_DNA"/>
</dbReference>
<protein>
    <submittedName>
        <fullName evidence="1">Uncharacterized protein</fullName>
    </submittedName>
</protein>
<reference evidence="1 2" key="1">
    <citation type="journal article" date="2012" name="Genome Biol.">
        <title>Sequencing three crocodilian genomes to illuminate the evolution of archosaurs and amniotes.</title>
        <authorList>
            <person name="St John J.A."/>
            <person name="Braun E.L."/>
            <person name="Isberg S.R."/>
            <person name="Miles L.G."/>
            <person name="Chong A.Y."/>
            <person name="Gongora J."/>
            <person name="Dalzell P."/>
            <person name="Moran C."/>
            <person name="Bed'hom B."/>
            <person name="Abzhanov A."/>
            <person name="Burgess S.C."/>
            <person name="Cooksey A.M."/>
            <person name="Castoe T.A."/>
            <person name="Crawford N.G."/>
            <person name="Densmore L.D."/>
            <person name="Drew J.C."/>
            <person name="Edwards S.V."/>
            <person name="Faircloth B.C."/>
            <person name="Fujita M.K."/>
            <person name="Greenwold M.J."/>
            <person name="Hoffmann F.G."/>
            <person name="Howard J.M."/>
            <person name="Iguchi T."/>
            <person name="Janes D.E."/>
            <person name="Khan S.Y."/>
            <person name="Kohno S."/>
            <person name="de Koning A.J."/>
            <person name="Lance S.L."/>
            <person name="McCarthy F.M."/>
            <person name="McCormack J.E."/>
            <person name="Merchant M.E."/>
            <person name="Peterson D.G."/>
            <person name="Pollock D.D."/>
            <person name="Pourmand N."/>
            <person name="Raney B.J."/>
            <person name="Roessler K.A."/>
            <person name="Sanford J.R."/>
            <person name="Sawyer R.H."/>
            <person name="Schmidt C.J."/>
            <person name="Triplett E.W."/>
            <person name="Tuberville T.D."/>
            <person name="Venegas-Anaya M."/>
            <person name="Howard J.T."/>
            <person name="Jarvis E.D."/>
            <person name="Guillette L.J.Jr."/>
            <person name="Glenn T.C."/>
            <person name="Green R.E."/>
            <person name="Ray D.A."/>
        </authorList>
    </citation>
    <scope>NUCLEOTIDE SEQUENCE [LARGE SCALE GENOMIC DNA]</scope>
    <source>
        <strain evidence="1">KSC_2009_1</strain>
    </source>
</reference>
<dbReference type="Proteomes" id="UP000050525">
    <property type="component" value="Unassembled WGS sequence"/>
</dbReference>